<feature type="domain" description="Mediator complex subunit Med13 N-terminal" evidence="8">
    <location>
        <begin position="3"/>
        <end position="276"/>
    </location>
</feature>
<dbReference type="Proteomes" id="UP000030645">
    <property type="component" value="Unassembled WGS sequence"/>
</dbReference>
<protein>
    <recommendedName>
        <fullName evidence="3">Mediator of RNA polymerase II transcription subunit 13</fullName>
    </recommendedName>
</protein>
<keyword evidence="4" id="KW-0678">Repressor</keyword>
<evidence type="ECO:0000256" key="2">
    <source>
        <dbReference type="ARBA" id="ARBA00009354"/>
    </source>
</evidence>
<sequence length="406" mass="44987">MQGGLRQISWFQFLPHESDWNSLPDKSGVKGEHKDAATMLVLSSHLQLQKEGFLSTCTNSFVGPWDPSQGLHNPDEKIKLWIFLPGQHSSVVESAQAAVSRLRGTTSSLSFYDFYLDTIFMLCIENVLICFEEVVKFGLWLAPGDSEEVAAALSQALRNCIERALHGLSYVRFGDVFSKFRPSSQSEEIFRRGQPTVEFIFAATEEGIYVHAIISSKHIRALSSADLERVSKQSSNFTSYRLPVIVSPHGIRGRLTGSCSNDLVKQLYFSSSKLRASNGFIGLANHVSQGSGCQLGGQNCYVEVTLGCHRSGDDGRLHSISKSNRNVPKHHVAESTALERADQKGTLDNKAVYEKTFLYPPEAVLVPVLQATFPRSSLKRYLMVNFLPTIAVFIKMMIEPSQMGCG</sequence>
<organism evidence="9 10">
    <name type="scientific">Morus notabilis</name>
    <dbReference type="NCBI Taxonomy" id="981085"/>
    <lineage>
        <taxon>Eukaryota</taxon>
        <taxon>Viridiplantae</taxon>
        <taxon>Streptophyta</taxon>
        <taxon>Embryophyta</taxon>
        <taxon>Tracheophyta</taxon>
        <taxon>Spermatophyta</taxon>
        <taxon>Magnoliopsida</taxon>
        <taxon>eudicotyledons</taxon>
        <taxon>Gunneridae</taxon>
        <taxon>Pentapetalae</taxon>
        <taxon>rosids</taxon>
        <taxon>fabids</taxon>
        <taxon>Rosales</taxon>
        <taxon>Moraceae</taxon>
        <taxon>Moreae</taxon>
        <taxon>Morus</taxon>
    </lineage>
</organism>
<accession>W9SBH0</accession>
<gene>
    <name evidence="9" type="ORF">L484_019111</name>
</gene>
<dbReference type="AlphaFoldDB" id="W9SBH0"/>
<comment type="similarity">
    <text evidence="2">Belongs to the Mediator complex subunit 13 family.</text>
</comment>
<dbReference type="GO" id="GO:0003713">
    <property type="term" value="F:transcription coactivator activity"/>
    <property type="evidence" value="ECO:0007669"/>
    <property type="project" value="TreeGrafter"/>
</dbReference>
<keyword evidence="7" id="KW-0539">Nucleus</keyword>
<evidence type="ECO:0000313" key="9">
    <source>
        <dbReference type="EMBL" id="EXC34514.1"/>
    </source>
</evidence>
<dbReference type="InterPro" id="IPR021643">
    <property type="entry name" value="Mediator_Med13_N"/>
</dbReference>
<evidence type="ECO:0000256" key="4">
    <source>
        <dbReference type="ARBA" id="ARBA00022491"/>
    </source>
</evidence>
<keyword evidence="10" id="KW-1185">Reference proteome</keyword>
<evidence type="ECO:0000256" key="7">
    <source>
        <dbReference type="ARBA" id="ARBA00023242"/>
    </source>
</evidence>
<keyword evidence="5" id="KW-0805">Transcription regulation</keyword>
<dbReference type="GO" id="GO:0016592">
    <property type="term" value="C:mediator complex"/>
    <property type="evidence" value="ECO:0007669"/>
    <property type="project" value="TreeGrafter"/>
</dbReference>
<name>W9SBH0_9ROSA</name>
<evidence type="ECO:0000256" key="5">
    <source>
        <dbReference type="ARBA" id="ARBA00023015"/>
    </source>
</evidence>
<evidence type="ECO:0000256" key="3">
    <source>
        <dbReference type="ARBA" id="ARBA00019618"/>
    </source>
</evidence>
<dbReference type="eggNOG" id="KOG1175">
    <property type="taxonomic scope" value="Eukaryota"/>
</dbReference>
<proteinExistence type="inferred from homology"/>
<evidence type="ECO:0000313" key="10">
    <source>
        <dbReference type="Proteomes" id="UP000030645"/>
    </source>
</evidence>
<dbReference type="EMBL" id="KE346350">
    <property type="protein sequence ID" value="EXC34514.1"/>
    <property type="molecule type" value="Genomic_DNA"/>
</dbReference>
<comment type="subcellular location">
    <subcellularLocation>
        <location evidence="1">Nucleus</location>
    </subcellularLocation>
</comment>
<dbReference type="GO" id="GO:0045944">
    <property type="term" value="P:positive regulation of transcription by RNA polymerase II"/>
    <property type="evidence" value="ECO:0007669"/>
    <property type="project" value="TreeGrafter"/>
</dbReference>
<dbReference type="Pfam" id="PF11597">
    <property type="entry name" value="Med13_N"/>
    <property type="match status" value="1"/>
</dbReference>
<dbReference type="STRING" id="981085.W9SBH0"/>
<keyword evidence="6" id="KW-0804">Transcription</keyword>
<reference evidence="10" key="1">
    <citation type="submission" date="2013-01" db="EMBL/GenBank/DDBJ databases">
        <title>Draft Genome Sequence of a Mulberry Tree, Morus notabilis C.K. Schneid.</title>
        <authorList>
            <person name="He N."/>
            <person name="Zhao S."/>
        </authorList>
    </citation>
    <scope>NUCLEOTIDE SEQUENCE</scope>
</reference>
<dbReference type="PANTHER" id="PTHR48249:SF3">
    <property type="entry name" value="MEDIATOR OF RNA POLYMERASE II TRANSCRIPTION SUBUNIT 13"/>
    <property type="match status" value="1"/>
</dbReference>
<evidence type="ECO:0000259" key="8">
    <source>
        <dbReference type="Pfam" id="PF11597"/>
    </source>
</evidence>
<dbReference type="InterPro" id="IPR051139">
    <property type="entry name" value="Mediator_complx_sub13"/>
</dbReference>
<evidence type="ECO:0000256" key="6">
    <source>
        <dbReference type="ARBA" id="ARBA00023163"/>
    </source>
</evidence>
<dbReference type="PANTHER" id="PTHR48249">
    <property type="entry name" value="MEDIATOR OF RNA POLYMERASE II TRANSCRIPTION SUBUNIT 13"/>
    <property type="match status" value="1"/>
</dbReference>
<evidence type="ECO:0000256" key="1">
    <source>
        <dbReference type="ARBA" id="ARBA00004123"/>
    </source>
</evidence>